<evidence type="ECO:0000259" key="1">
    <source>
        <dbReference type="Pfam" id="PF00144"/>
    </source>
</evidence>
<organism evidence="2 3">
    <name type="scientific">Microbacterium oxydans</name>
    <dbReference type="NCBI Taxonomy" id="82380"/>
    <lineage>
        <taxon>Bacteria</taxon>
        <taxon>Bacillati</taxon>
        <taxon>Actinomycetota</taxon>
        <taxon>Actinomycetes</taxon>
        <taxon>Micrococcales</taxon>
        <taxon>Microbacteriaceae</taxon>
        <taxon>Microbacterium</taxon>
    </lineage>
</organism>
<dbReference type="InterPro" id="IPR001466">
    <property type="entry name" value="Beta-lactam-related"/>
</dbReference>
<dbReference type="InterPro" id="IPR012338">
    <property type="entry name" value="Beta-lactam/transpept-like"/>
</dbReference>
<protein>
    <submittedName>
        <fullName evidence="2">Penicillin-binding protein 4</fullName>
    </submittedName>
</protein>
<proteinExistence type="predicted"/>
<dbReference type="InterPro" id="IPR050491">
    <property type="entry name" value="AmpC-like"/>
</dbReference>
<dbReference type="EMBL" id="JYIW01000025">
    <property type="protein sequence ID" value="KJL28641.1"/>
    <property type="molecule type" value="Genomic_DNA"/>
</dbReference>
<gene>
    <name evidence="2" type="primary">pbpE</name>
    <name evidence="2" type="ORF">RS83_02114</name>
</gene>
<dbReference type="PANTHER" id="PTHR46825">
    <property type="entry name" value="D-ALANYL-D-ALANINE-CARBOXYPEPTIDASE/ENDOPEPTIDASE AMPH"/>
    <property type="match status" value="1"/>
</dbReference>
<dbReference type="Gene3D" id="3.40.710.10">
    <property type="entry name" value="DD-peptidase/beta-lactamase superfamily"/>
    <property type="match status" value="1"/>
</dbReference>
<dbReference type="PANTHER" id="PTHR46825:SF9">
    <property type="entry name" value="BETA-LACTAMASE-RELATED DOMAIN-CONTAINING PROTEIN"/>
    <property type="match status" value="1"/>
</dbReference>
<evidence type="ECO:0000313" key="2">
    <source>
        <dbReference type="EMBL" id="KJL28641.1"/>
    </source>
</evidence>
<dbReference type="PATRIC" id="fig|82380.11.peg.2152"/>
<sequence>MSDLASAVAYLPELVEAQVRQYRATGAQVAVRTEDALIASFAVGTADVSTGEPLRTDHLFRIASHSKTFTGTAIMQLVEAGSIRLDDPIGVHVEELAGAAIGAATVRELLEHQSGIQRDGTEADFWQLERPFPDRDGLIAEILAHGTIAARNEYFRYSNVGYSLLGLAIESASGMRYADYCRMHIVEPLGLTRTGAEYDAERADEYAAGHTGLLLGENERLTIEHVDTRAMASATGFYSTAEDLTVYGAAHWLGSDALLSDDSKRIMQRTASVVRRYGTEIGRYGVGIEVAKIRDRALVGHSGGYPGHITRTYIDPVGKLVVSVLTNAVDGPAEQIAQAVFAVIDAAQRPLPGAEKRPATDGHAPASFTGRYASLWGLVDVVELGGRLVLAYPGARDVYESMEELEIVDADTLRTFLQPSFGASGEPVSFTRNGDGTVASIRVNGMTQWPLDDFLARRESMTRILKEPAT</sequence>
<evidence type="ECO:0000313" key="3">
    <source>
        <dbReference type="Proteomes" id="UP000033640"/>
    </source>
</evidence>
<feature type="domain" description="Beta-lactamase-related" evidence="1">
    <location>
        <begin position="13"/>
        <end position="336"/>
    </location>
</feature>
<comment type="caution">
    <text evidence="2">The sequence shown here is derived from an EMBL/GenBank/DDBJ whole genome shotgun (WGS) entry which is preliminary data.</text>
</comment>
<dbReference type="Pfam" id="PF00144">
    <property type="entry name" value="Beta-lactamase"/>
    <property type="match status" value="1"/>
</dbReference>
<dbReference type="AlphaFoldDB" id="A0A0F0LAN0"/>
<reference evidence="2 3" key="1">
    <citation type="submission" date="2015-02" db="EMBL/GenBank/DDBJ databases">
        <title>Draft genome sequences of ten Microbacterium spp. with emphasis on heavy metal contaminated environments.</title>
        <authorList>
            <person name="Corretto E."/>
        </authorList>
    </citation>
    <scope>NUCLEOTIDE SEQUENCE [LARGE SCALE GENOMIC DNA]</scope>
    <source>
        <strain evidence="2 3">BEL4b</strain>
    </source>
</reference>
<accession>A0A0F0LAN0</accession>
<dbReference type="RefSeq" id="WP_045279487.1">
    <property type="nucleotide sequence ID" value="NZ_JYIW01000025.1"/>
</dbReference>
<dbReference type="Proteomes" id="UP000033640">
    <property type="component" value="Unassembled WGS sequence"/>
</dbReference>
<dbReference type="OrthoDB" id="3863176at2"/>
<name>A0A0F0LAN0_9MICO</name>
<dbReference type="SUPFAM" id="SSF56601">
    <property type="entry name" value="beta-lactamase/transpeptidase-like"/>
    <property type="match status" value="1"/>
</dbReference>